<dbReference type="SFLD" id="SFLDG01135">
    <property type="entry name" value="C1.5.6:_HAD__Beta-PGM__Phospha"/>
    <property type="match status" value="1"/>
</dbReference>
<dbReference type="Gene3D" id="3.40.50.1000">
    <property type="entry name" value="HAD superfamily/HAD-like"/>
    <property type="match status" value="1"/>
</dbReference>
<name>B4S5D2_PROA2</name>
<dbReference type="CDD" id="cd07505">
    <property type="entry name" value="HAD_BPGM-like"/>
    <property type="match status" value="1"/>
</dbReference>
<accession>B4S5D2</accession>
<gene>
    <name evidence="5" type="ordered locus">Paes_0473</name>
</gene>
<dbReference type="eggNOG" id="COG0637">
    <property type="taxonomic scope" value="Bacteria"/>
</dbReference>
<dbReference type="PANTHER" id="PTHR43434">
    <property type="entry name" value="PHOSPHOGLYCOLATE PHOSPHATASE"/>
    <property type="match status" value="1"/>
</dbReference>
<comment type="catalytic activity">
    <reaction evidence="1">
        <text>2-phosphoglycolate + H2O = glycolate + phosphate</text>
        <dbReference type="Rhea" id="RHEA:14369"/>
        <dbReference type="ChEBI" id="CHEBI:15377"/>
        <dbReference type="ChEBI" id="CHEBI:29805"/>
        <dbReference type="ChEBI" id="CHEBI:43474"/>
        <dbReference type="ChEBI" id="CHEBI:58033"/>
        <dbReference type="EC" id="3.1.3.18"/>
    </reaction>
</comment>
<dbReference type="Pfam" id="PF13419">
    <property type="entry name" value="HAD_2"/>
    <property type="match status" value="1"/>
</dbReference>
<dbReference type="AlphaFoldDB" id="B4S5D2"/>
<dbReference type="SFLD" id="SFLDS00003">
    <property type="entry name" value="Haloacid_Dehalogenase"/>
    <property type="match status" value="1"/>
</dbReference>
<sequence>MIEVVLWDNDGLLIDSEAVFFDLTRQVFAGAGYDLSAHYWGIEYLGKARRTREVAEEFGMASRLIDEVIELRDQRFFEALQRPLPLRPGVRDTLDSLRGKVRHGLVTGSPRDKVDLMHHHSGLKGYFDVIVTCDDVTQTKPHPEPYRKAMERFGLDPARCLAVEDSERGLASAHAAGISCIVVPNPLTRIQQFKDAYAVEEEVSGVMKYLG</sequence>
<proteinExistence type="inferred from homology"/>
<keyword evidence="6" id="KW-1185">Reference proteome</keyword>
<evidence type="ECO:0000256" key="2">
    <source>
        <dbReference type="ARBA" id="ARBA00004818"/>
    </source>
</evidence>
<dbReference type="InterPro" id="IPR006439">
    <property type="entry name" value="HAD-SF_hydro_IA"/>
</dbReference>
<dbReference type="HOGENOM" id="CLU_045011_13_3_10"/>
<comment type="pathway">
    <text evidence="2">Organic acid metabolism; glycolate biosynthesis; glycolate from 2-phosphoglycolate: step 1/1.</text>
</comment>
<dbReference type="InterPro" id="IPR023198">
    <property type="entry name" value="PGP-like_dom2"/>
</dbReference>
<dbReference type="InterPro" id="IPR036412">
    <property type="entry name" value="HAD-like_sf"/>
</dbReference>
<keyword evidence="5" id="KW-0378">Hydrolase</keyword>
<dbReference type="GO" id="GO:0006281">
    <property type="term" value="P:DNA repair"/>
    <property type="evidence" value="ECO:0007669"/>
    <property type="project" value="TreeGrafter"/>
</dbReference>
<protein>
    <recommendedName>
        <fullName evidence="4">phosphoglycolate phosphatase</fullName>
        <ecNumber evidence="4">3.1.3.18</ecNumber>
    </recommendedName>
</protein>
<comment type="similarity">
    <text evidence="3">Belongs to the HAD-like hydrolase superfamily. CbbY/CbbZ/Gph/YieH family.</text>
</comment>
<dbReference type="NCBIfam" id="TIGR01509">
    <property type="entry name" value="HAD-SF-IA-v3"/>
    <property type="match status" value="1"/>
</dbReference>
<dbReference type="GO" id="GO:0008967">
    <property type="term" value="F:phosphoglycolate phosphatase activity"/>
    <property type="evidence" value="ECO:0007669"/>
    <property type="project" value="UniProtKB-EC"/>
</dbReference>
<dbReference type="RefSeq" id="WP_012505066.1">
    <property type="nucleotide sequence ID" value="NC_011059.1"/>
</dbReference>
<dbReference type="InterPro" id="IPR041492">
    <property type="entry name" value="HAD_2"/>
</dbReference>
<dbReference type="KEGG" id="paa:Paes_0473"/>
<evidence type="ECO:0000256" key="4">
    <source>
        <dbReference type="ARBA" id="ARBA00013078"/>
    </source>
</evidence>
<evidence type="ECO:0000313" key="6">
    <source>
        <dbReference type="Proteomes" id="UP000002725"/>
    </source>
</evidence>
<dbReference type="EC" id="3.1.3.18" evidence="4"/>
<dbReference type="InterPro" id="IPR050155">
    <property type="entry name" value="HAD-like_hydrolase_sf"/>
</dbReference>
<evidence type="ECO:0000256" key="1">
    <source>
        <dbReference type="ARBA" id="ARBA00000830"/>
    </source>
</evidence>
<organism evidence="5 6">
    <name type="scientific">Prosthecochloris aestuarii (strain DSM 271 / SK 413)</name>
    <dbReference type="NCBI Taxonomy" id="290512"/>
    <lineage>
        <taxon>Bacteria</taxon>
        <taxon>Pseudomonadati</taxon>
        <taxon>Chlorobiota</taxon>
        <taxon>Chlorobiia</taxon>
        <taxon>Chlorobiales</taxon>
        <taxon>Chlorobiaceae</taxon>
        <taxon>Prosthecochloris</taxon>
    </lineage>
</organism>
<dbReference type="Proteomes" id="UP000002725">
    <property type="component" value="Chromosome"/>
</dbReference>
<dbReference type="STRING" id="290512.Paes_0473"/>
<dbReference type="SUPFAM" id="SSF56784">
    <property type="entry name" value="HAD-like"/>
    <property type="match status" value="1"/>
</dbReference>
<dbReference type="EMBL" id="CP001108">
    <property type="protein sequence ID" value="ACF45529.1"/>
    <property type="molecule type" value="Genomic_DNA"/>
</dbReference>
<evidence type="ECO:0000256" key="3">
    <source>
        <dbReference type="ARBA" id="ARBA00006171"/>
    </source>
</evidence>
<dbReference type="PANTHER" id="PTHR43434:SF1">
    <property type="entry name" value="PHOSPHOGLYCOLATE PHOSPHATASE"/>
    <property type="match status" value="1"/>
</dbReference>
<reference evidence="5" key="1">
    <citation type="submission" date="2008-06" db="EMBL/GenBank/DDBJ databases">
        <title>Complete sequence of chromosome of Prosthecochloris aestuarii DSM 271.</title>
        <authorList>
            <consortium name="US DOE Joint Genome Institute"/>
            <person name="Lucas S."/>
            <person name="Copeland A."/>
            <person name="Lapidus A."/>
            <person name="Glavina del Rio T."/>
            <person name="Dalin E."/>
            <person name="Tice H."/>
            <person name="Bruce D."/>
            <person name="Goodwin L."/>
            <person name="Pitluck S."/>
            <person name="Schmutz J."/>
            <person name="Larimer F."/>
            <person name="Land M."/>
            <person name="Hauser L."/>
            <person name="Kyrpides N."/>
            <person name="Anderson I."/>
            <person name="Liu Z."/>
            <person name="Li T."/>
            <person name="Zhao F."/>
            <person name="Overmann J."/>
            <person name="Bryant D.A."/>
            <person name="Richardson P."/>
        </authorList>
    </citation>
    <scope>NUCLEOTIDE SEQUENCE [LARGE SCALE GENOMIC DNA]</scope>
    <source>
        <strain evidence="5">DSM 271</strain>
    </source>
</reference>
<evidence type="ECO:0000313" key="5">
    <source>
        <dbReference type="EMBL" id="ACF45529.1"/>
    </source>
</evidence>
<dbReference type="InterPro" id="IPR023214">
    <property type="entry name" value="HAD_sf"/>
</dbReference>
<dbReference type="NCBIfam" id="TIGR01549">
    <property type="entry name" value="HAD-SF-IA-v1"/>
    <property type="match status" value="1"/>
</dbReference>
<dbReference type="Gene3D" id="1.10.150.240">
    <property type="entry name" value="Putative phosphatase, domain 2"/>
    <property type="match status" value="1"/>
</dbReference>
<dbReference type="SFLD" id="SFLDG01129">
    <property type="entry name" value="C1.5:_HAD__Beta-PGM__Phosphata"/>
    <property type="match status" value="1"/>
</dbReference>